<reference evidence="1 3" key="1">
    <citation type="journal article" date="2020" name="Stud. Mycol.">
        <title>101 Dothideomycetes genomes: a test case for predicting lifestyles and emergence of pathogens.</title>
        <authorList>
            <person name="Haridas S."/>
            <person name="Albert R."/>
            <person name="Binder M."/>
            <person name="Bloem J."/>
            <person name="Labutti K."/>
            <person name="Salamov A."/>
            <person name="Andreopoulos B."/>
            <person name="Baker S."/>
            <person name="Barry K."/>
            <person name="Bills G."/>
            <person name="Bluhm B."/>
            <person name="Cannon C."/>
            <person name="Castanera R."/>
            <person name="Culley D."/>
            <person name="Daum C."/>
            <person name="Ezra D."/>
            <person name="Gonzalez J."/>
            <person name="Henrissat B."/>
            <person name="Kuo A."/>
            <person name="Liang C."/>
            <person name="Lipzen A."/>
            <person name="Lutzoni F."/>
            <person name="Magnuson J."/>
            <person name="Mondo S."/>
            <person name="Nolan M."/>
            <person name="Ohm R."/>
            <person name="Pangilinan J."/>
            <person name="Park H.-J."/>
            <person name="Ramirez L."/>
            <person name="Alfaro M."/>
            <person name="Sun H."/>
            <person name="Tritt A."/>
            <person name="Yoshinaga Y."/>
            <person name="Zwiers L.-H."/>
            <person name="Turgeon B."/>
            <person name="Goodwin S."/>
            <person name="Spatafora J."/>
            <person name="Crous P."/>
            <person name="Grigoriev I."/>
        </authorList>
    </citation>
    <scope>NUCLEOTIDE SEQUENCE</scope>
    <source>
        <strain evidence="1 3">CBS 304.34</strain>
    </source>
</reference>
<organism evidence="1">
    <name type="scientific">Mytilinidion resinicola</name>
    <dbReference type="NCBI Taxonomy" id="574789"/>
    <lineage>
        <taxon>Eukaryota</taxon>
        <taxon>Fungi</taxon>
        <taxon>Dikarya</taxon>
        <taxon>Ascomycota</taxon>
        <taxon>Pezizomycotina</taxon>
        <taxon>Dothideomycetes</taxon>
        <taxon>Pleosporomycetidae</taxon>
        <taxon>Mytilinidiales</taxon>
        <taxon>Mytilinidiaceae</taxon>
        <taxon>Mytilinidion</taxon>
    </lineage>
</organism>
<reference evidence="3" key="3">
    <citation type="submission" date="2025-04" db="UniProtKB">
        <authorList>
            <consortium name="RefSeq"/>
        </authorList>
    </citation>
    <scope>IDENTIFICATION</scope>
    <source>
        <strain evidence="3">CBS 304.34</strain>
    </source>
</reference>
<sequence>MPKVFTSSLGLYEIGLEMDQDLPFKSAGHVVLVFLTVDYINFFEVPLPGLAQKPSLQPLASCLGKDLLPGLQHLEIRFQNTKLGPAIDPWGHHDNGTMKLGSDFRTSCHKVLIDWIILFAIDHIKHIPRVELKGYIKTSLKQKWEAILADERKGIVHDLTAEKAAAQALTIHDVPPS</sequence>
<protein>
    <submittedName>
        <fullName evidence="1 3">Uncharacterized protein</fullName>
    </submittedName>
</protein>
<evidence type="ECO:0000313" key="2">
    <source>
        <dbReference type="Proteomes" id="UP000504636"/>
    </source>
</evidence>
<dbReference type="EMBL" id="MU003693">
    <property type="protein sequence ID" value="KAF2816220.1"/>
    <property type="molecule type" value="Genomic_DNA"/>
</dbReference>
<dbReference type="RefSeq" id="XP_033583184.1">
    <property type="nucleotide sequence ID" value="XM_033712617.1"/>
</dbReference>
<reference evidence="3" key="2">
    <citation type="submission" date="2020-04" db="EMBL/GenBank/DDBJ databases">
        <authorList>
            <consortium name="NCBI Genome Project"/>
        </authorList>
    </citation>
    <scope>NUCLEOTIDE SEQUENCE</scope>
    <source>
        <strain evidence="3">CBS 304.34</strain>
    </source>
</reference>
<dbReference type="Proteomes" id="UP000504636">
    <property type="component" value="Unplaced"/>
</dbReference>
<accession>A0A6A6Z5B9</accession>
<dbReference type="OrthoDB" id="5335493at2759"/>
<gene>
    <name evidence="1 3" type="ORF">BDZ99DRAFT_131422</name>
</gene>
<keyword evidence="2" id="KW-1185">Reference proteome</keyword>
<proteinExistence type="predicted"/>
<dbReference type="GeneID" id="54453510"/>
<name>A0A6A6Z5B9_9PEZI</name>
<evidence type="ECO:0000313" key="1">
    <source>
        <dbReference type="EMBL" id="KAF2816220.1"/>
    </source>
</evidence>
<evidence type="ECO:0000313" key="3">
    <source>
        <dbReference type="RefSeq" id="XP_033583184.1"/>
    </source>
</evidence>
<dbReference type="AlphaFoldDB" id="A0A6A6Z5B9"/>